<reference evidence="1" key="1">
    <citation type="submission" date="2023-07" db="EMBL/GenBank/DDBJ databases">
        <title>draft genome sequence of fig (Ficus carica).</title>
        <authorList>
            <person name="Takahashi T."/>
            <person name="Nishimura K."/>
        </authorList>
    </citation>
    <scope>NUCLEOTIDE SEQUENCE</scope>
</reference>
<sequence length="109" mass="12872">MLKKERPKLAEEMGLYKHEVQWPWSKIWPQEICHPAGKLARDLWKNQLGLSIRETEDKTLDSRAWKMQPRDHAGLSFGPKIKQRGLHAEVAHAGWRELRKKKGKKKKKK</sequence>
<organism evidence="1 2">
    <name type="scientific">Ficus carica</name>
    <name type="common">Common fig</name>
    <dbReference type="NCBI Taxonomy" id="3494"/>
    <lineage>
        <taxon>Eukaryota</taxon>
        <taxon>Viridiplantae</taxon>
        <taxon>Streptophyta</taxon>
        <taxon>Embryophyta</taxon>
        <taxon>Tracheophyta</taxon>
        <taxon>Spermatophyta</taxon>
        <taxon>Magnoliopsida</taxon>
        <taxon>eudicotyledons</taxon>
        <taxon>Gunneridae</taxon>
        <taxon>Pentapetalae</taxon>
        <taxon>rosids</taxon>
        <taxon>fabids</taxon>
        <taxon>Rosales</taxon>
        <taxon>Moraceae</taxon>
        <taxon>Ficeae</taxon>
        <taxon>Ficus</taxon>
    </lineage>
</organism>
<keyword evidence="2" id="KW-1185">Reference proteome</keyword>
<proteinExistence type="predicted"/>
<gene>
    <name evidence="1" type="ORF">TIFTF001_010775</name>
</gene>
<evidence type="ECO:0000313" key="1">
    <source>
        <dbReference type="EMBL" id="GMN41551.1"/>
    </source>
</evidence>
<dbReference type="AlphaFoldDB" id="A0AA88ACT9"/>
<evidence type="ECO:0000313" key="2">
    <source>
        <dbReference type="Proteomes" id="UP001187192"/>
    </source>
</evidence>
<dbReference type="Proteomes" id="UP001187192">
    <property type="component" value="Unassembled WGS sequence"/>
</dbReference>
<name>A0AA88ACT9_FICCA</name>
<accession>A0AA88ACT9</accession>
<protein>
    <submittedName>
        <fullName evidence="1">Uncharacterized protein</fullName>
    </submittedName>
</protein>
<dbReference type="EMBL" id="BTGU01000013">
    <property type="protein sequence ID" value="GMN41551.1"/>
    <property type="molecule type" value="Genomic_DNA"/>
</dbReference>
<comment type="caution">
    <text evidence="1">The sequence shown here is derived from an EMBL/GenBank/DDBJ whole genome shotgun (WGS) entry which is preliminary data.</text>
</comment>